<evidence type="ECO:0000259" key="7">
    <source>
        <dbReference type="PROSITE" id="PS50109"/>
    </source>
</evidence>
<dbReference type="Gene3D" id="3.30.565.10">
    <property type="entry name" value="Histidine kinase-like ATPase, C-terminal domain"/>
    <property type="match status" value="1"/>
</dbReference>
<proteinExistence type="predicted"/>
<dbReference type="PRINTS" id="PR00344">
    <property type="entry name" value="BCTRLSENSOR"/>
</dbReference>
<keyword evidence="4" id="KW-0808">Transferase</keyword>
<dbReference type="InterPro" id="IPR005467">
    <property type="entry name" value="His_kinase_dom"/>
</dbReference>
<feature type="domain" description="Histidine kinase" evidence="7">
    <location>
        <begin position="1"/>
        <end position="104"/>
    </location>
</feature>
<dbReference type="GO" id="GO:0016036">
    <property type="term" value="P:cellular response to phosphate starvation"/>
    <property type="evidence" value="ECO:0007669"/>
    <property type="project" value="TreeGrafter"/>
</dbReference>
<dbReference type="PANTHER" id="PTHR45453:SF1">
    <property type="entry name" value="PHOSPHATE REGULON SENSOR PROTEIN PHOR"/>
    <property type="match status" value="1"/>
</dbReference>
<dbReference type="EC" id="2.7.13.3" evidence="2"/>
<dbReference type="AlphaFoldDB" id="A0A367Q375"/>
<evidence type="ECO:0000256" key="1">
    <source>
        <dbReference type="ARBA" id="ARBA00000085"/>
    </source>
</evidence>
<dbReference type="PANTHER" id="PTHR45453">
    <property type="entry name" value="PHOSPHATE REGULON SENSOR PROTEIN PHOR"/>
    <property type="match status" value="1"/>
</dbReference>
<dbReference type="InterPro" id="IPR036890">
    <property type="entry name" value="HATPase_C_sf"/>
</dbReference>
<dbReference type="Proteomes" id="UP000252107">
    <property type="component" value="Unassembled WGS sequence"/>
</dbReference>
<evidence type="ECO:0000313" key="9">
    <source>
        <dbReference type="Proteomes" id="UP000252107"/>
    </source>
</evidence>
<dbReference type="GO" id="GO:0000155">
    <property type="term" value="F:phosphorelay sensor kinase activity"/>
    <property type="evidence" value="ECO:0007669"/>
    <property type="project" value="TreeGrafter"/>
</dbReference>
<dbReference type="GO" id="GO:0004721">
    <property type="term" value="F:phosphoprotein phosphatase activity"/>
    <property type="evidence" value="ECO:0007669"/>
    <property type="project" value="TreeGrafter"/>
</dbReference>
<dbReference type="SMART" id="SM00387">
    <property type="entry name" value="HATPase_c"/>
    <property type="match status" value="1"/>
</dbReference>
<protein>
    <recommendedName>
        <fullName evidence="2">histidine kinase</fullName>
        <ecNumber evidence="2">2.7.13.3</ecNumber>
    </recommendedName>
</protein>
<keyword evidence="9" id="KW-1185">Reference proteome</keyword>
<dbReference type="InterPro" id="IPR003594">
    <property type="entry name" value="HATPase_dom"/>
</dbReference>
<dbReference type="InterPro" id="IPR050351">
    <property type="entry name" value="BphY/WalK/GraS-like"/>
</dbReference>
<evidence type="ECO:0000313" key="8">
    <source>
        <dbReference type="EMBL" id="RCJ18618.1"/>
    </source>
</evidence>
<dbReference type="EMBL" id="LXQD01000346">
    <property type="protein sequence ID" value="RCJ18618.1"/>
    <property type="molecule type" value="Genomic_DNA"/>
</dbReference>
<comment type="catalytic activity">
    <reaction evidence="1">
        <text>ATP + protein L-histidine = ADP + protein N-phospho-L-histidine.</text>
        <dbReference type="EC" id="2.7.13.3"/>
    </reaction>
</comment>
<comment type="caution">
    <text evidence="8">The sequence shown here is derived from an EMBL/GenBank/DDBJ whole genome shotgun (WGS) entry which is preliminary data.</text>
</comment>
<evidence type="ECO:0000256" key="5">
    <source>
        <dbReference type="ARBA" id="ARBA00022777"/>
    </source>
</evidence>
<keyword evidence="6" id="KW-0902">Two-component regulatory system</keyword>
<evidence type="ECO:0000256" key="2">
    <source>
        <dbReference type="ARBA" id="ARBA00012438"/>
    </source>
</evidence>
<organism evidence="8 9">
    <name type="scientific">Nostoc minutum NIES-26</name>
    <dbReference type="NCBI Taxonomy" id="1844469"/>
    <lineage>
        <taxon>Bacteria</taxon>
        <taxon>Bacillati</taxon>
        <taxon>Cyanobacteriota</taxon>
        <taxon>Cyanophyceae</taxon>
        <taxon>Nostocales</taxon>
        <taxon>Nostocaceae</taxon>
        <taxon>Nostoc</taxon>
    </lineage>
</organism>
<gene>
    <name evidence="8" type="ORF">A6770_32730</name>
</gene>
<reference evidence="8" key="1">
    <citation type="submission" date="2016-04" db="EMBL/GenBank/DDBJ databases">
        <authorList>
            <person name="Tabuchi Yagui T.R."/>
        </authorList>
    </citation>
    <scope>NUCLEOTIDE SEQUENCE [LARGE SCALE GENOMIC DNA]</scope>
    <source>
        <strain evidence="8">NIES-26</strain>
    </source>
</reference>
<accession>A0A367Q375</accession>
<dbReference type="SUPFAM" id="SSF55874">
    <property type="entry name" value="ATPase domain of HSP90 chaperone/DNA topoisomerase II/histidine kinase"/>
    <property type="match status" value="1"/>
</dbReference>
<evidence type="ECO:0000256" key="6">
    <source>
        <dbReference type="ARBA" id="ARBA00023012"/>
    </source>
</evidence>
<evidence type="ECO:0000256" key="3">
    <source>
        <dbReference type="ARBA" id="ARBA00022553"/>
    </source>
</evidence>
<dbReference type="GO" id="GO:0005886">
    <property type="term" value="C:plasma membrane"/>
    <property type="evidence" value="ECO:0007669"/>
    <property type="project" value="TreeGrafter"/>
</dbReference>
<sequence>MLSNLLQNALNYTQKGDIFLRLLNQNDDLVIEVEDTGVGIKPEEISTIFIPLWRSPDNTLLHPSGSGLGLYVAIMIAKAHGLKLTVDSVVGKGTKFTIIFPYRDSSPGQTHLNIDEPELE</sequence>
<dbReference type="Pfam" id="PF02518">
    <property type="entry name" value="HATPase_c"/>
    <property type="match status" value="1"/>
</dbReference>
<dbReference type="PROSITE" id="PS50109">
    <property type="entry name" value="HIS_KIN"/>
    <property type="match status" value="1"/>
</dbReference>
<keyword evidence="5" id="KW-0418">Kinase</keyword>
<name>A0A367Q375_9NOSO</name>
<dbReference type="InterPro" id="IPR004358">
    <property type="entry name" value="Sig_transdc_His_kin-like_C"/>
</dbReference>
<evidence type="ECO:0000256" key="4">
    <source>
        <dbReference type="ARBA" id="ARBA00022679"/>
    </source>
</evidence>
<keyword evidence="3" id="KW-0597">Phosphoprotein</keyword>